<dbReference type="Proteomes" id="UP000013378">
    <property type="component" value="Unassembled WGS sequence"/>
</dbReference>
<dbReference type="InterPro" id="IPR019480">
    <property type="entry name" value="Dihydroorotate_DH_Fe-S-bd"/>
</dbReference>
<keyword evidence="5 11" id="KW-0479">Metal-binding</keyword>
<dbReference type="HAMAP" id="MF_01211">
    <property type="entry name" value="DHODB_Fe_S_bind"/>
    <property type="match status" value="1"/>
</dbReference>
<dbReference type="PANTHER" id="PTHR43513:SF3">
    <property type="entry name" value="DIHYDROOROTATE DEHYDROGENASE B (NAD(+)), ELECTRON TRANSFER SUBUNIT-RELATED"/>
    <property type="match status" value="1"/>
</dbReference>
<keyword evidence="2 11" id="KW-0813">Transport</keyword>
<keyword evidence="4 11" id="KW-0001">2Fe-2S</keyword>
<evidence type="ECO:0000313" key="15">
    <source>
        <dbReference type="EMBL" id="EOD01301.1"/>
    </source>
</evidence>
<dbReference type="GO" id="GO:0046872">
    <property type="term" value="F:metal ion binding"/>
    <property type="evidence" value="ECO:0007669"/>
    <property type="project" value="UniProtKB-KW"/>
</dbReference>
<gene>
    <name evidence="11" type="primary">pyrK</name>
    <name evidence="15" type="ORF">L21TH_0655</name>
</gene>
<comment type="function">
    <text evidence="11">Responsible for channeling the electrons from the oxidation of dihydroorotate from the FMN redox center in the PyrD type B subunit to the ultimate electron acceptor NAD(+).</text>
</comment>
<dbReference type="RefSeq" id="WP_006308895.1">
    <property type="nucleotide sequence ID" value="NZ_ARZA01000066.1"/>
</dbReference>
<dbReference type="UniPathway" id="UPA00070">
    <property type="reaction ID" value="UER00945"/>
</dbReference>
<keyword evidence="6 11" id="KW-0274">FAD</keyword>
<keyword evidence="7 11" id="KW-0665">Pyrimidine biosynthesis</keyword>
<evidence type="ECO:0000256" key="2">
    <source>
        <dbReference type="ARBA" id="ARBA00022448"/>
    </source>
</evidence>
<dbReference type="Pfam" id="PF10418">
    <property type="entry name" value="DHODB_Fe-S_bind"/>
    <property type="match status" value="1"/>
</dbReference>
<dbReference type="GO" id="GO:0051537">
    <property type="term" value="F:2 iron, 2 sulfur cluster binding"/>
    <property type="evidence" value="ECO:0007669"/>
    <property type="project" value="UniProtKB-KW"/>
</dbReference>
<evidence type="ECO:0000256" key="3">
    <source>
        <dbReference type="ARBA" id="ARBA00022630"/>
    </source>
</evidence>
<organism evidence="15 16">
    <name type="scientific">Caldisalinibacter kiritimatiensis</name>
    <dbReference type="NCBI Taxonomy" id="1304284"/>
    <lineage>
        <taxon>Bacteria</taxon>
        <taxon>Bacillati</taxon>
        <taxon>Bacillota</taxon>
        <taxon>Tissierellia</taxon>
        <taxon>Tissierellales</taxon>
        <taxon>Thermohalobacteraceae</taxon>
        <taxon>Caldisalinibacter</taxon>
    </lineage>
</organism>
<dbReference type="SUPFAM" id="SSF63380">
    <property type="entry name" value="Riboflavin synthase domain-like"/>
    <property type="match status" value="1"/>
</dbReference>
<dbReference type="InterPro" id="IPR037117">
    <property type="entry name" value="Dihydroorotate_DH_ele_sf"/>
</dbReference>
<dbReference type="GO" id="GO:0016491">
    <property type="term" value="F:oxidoreductase activity"/>
    <property type="evidence" value="ECO:0007669"/>
    <property type="project" value="UniProtKB-KW"/>
</dbReference>
<comment type="similarity">
    <text evidence="1 11">Belongs to the PyrK family.</text>
</comment>
<dbReference type="SUPFAM" id="SSF52343">
    <property type="entry name" value="Ferredoxin reductase-like, C-terminal NADP-linked domain"/>
    <property type="match status" value="1"/>
</dbReference>
<comment type="cofactor">
    <cofactor evidence="11 12">
        <name>FAD</name>
        <dbReference type="ChEBI" id="CHEBI:57692"/>
    </cofactor>
    <text evidence="11 12">Binds 1 FAD per subunit.</text>
</comment>
<dbReference type="PIRSF" id="PIRSF006816">
    <property type="entry name" value="Cyc3_hyd_g"/>
    <property type="match status" value="1"/>
</dbReference>
<proteinExistence type="inferred from homology"/>
<evidence type="ECO:0000256" key="1">
    <source>
        <dbReference type="ARBA" id="ARBA00006422"/>
    </source>
</evidence>
<keyword evidence="15" id="KW-0560">Oxidoreductase</keyword>
<feature type="binding site" evidence="11 12">
    <location>
        <begin position="53"/>
        <end position="56"/>
    </location>
    <ligand>
        <name>FAD</name>
        <dbReference type="ChEBI" id="CHEBI:57692"/>
    </ligand>
</feature>
<comment type="caution">
    <text evidence="11">Lacks conserved residue(s) required for the propagation of feature annotation.</text>
</comment>
<comment type="cofactor">
    <cofactor evidence="13">
        <name>[2Fe-2S] cluster</name>
        <dbReference type="ChEBI" id="CHEBI:190135"/>
    </cofactor>
    <text evidence="13">Binds 1 [2Fe-2S] cluster per subunit.</text>
</comment>
<dbReference type="STRING" id="1304284.L21TH_0655"/>
<reference evidence="15 16" key="1">
    <citation type="journal article" date="2015" name="Geomicrobiol. J.">
        <title>Caldisalinibacter kiritimatiensis gen. nov., sp. nov., a moderately thermohalophilic thiosulfate-reducing bacterium from a hypersaline microbial mat.</title>
        <authorList>
            <person name="Ben Hania W."/>
            <person name="Joseph M."/>
            <person name="Fiebig A."/>
            <person name="Bunk B."/>
            <person name="Klenk H.-P."/>
            <person name="Fardeau M.-L."/>
            <person name="Spring S."/>
        </authorList>
    </citation>
    <scope>NUCLEOTIDE SEQUENCE [LARGE SCALE GENOMIC DNA]</scope>
    <source>
        <strain evidence="15 16">L21-TH-D2</strain>
    </source>
</reference>
<sequence length="256" mass="28696">MKFIEKCIVKQNKKIVENIYMMELESSNIVTKSKPGQFIQIKVNAQNDPLLRRPISINEIKEDNRIVIYYKVVGKGTDILSKIREEDTISLVGPLGNGFDTNINNLNVAVIGGGIGIAPLYELTKDISKNNTVEAFLGFYNYTYLTDKFNKYSKEVYVSTVTGAEGYKGLVTDLFEKRLNKQKFDLIFACGPKTMLKKISDIAKKSNIKCQVSLEERMACGFGACLGCSIEMTDGSIKKVCTDGPVFWSDEVKFDE</sequence>
<accession>R1CRJ8</accession>
<evidence type="ECO:0000256" key="4">
    <source>
        <dbReference type="ARBA" id="ARBA00022714"/>
    </source>
</evidence>
<dbReference type="OrthoDB" id="9789468at2"/>
<evidence type="ECO:0000256" key="6">
    <source>
        <dbReference type="ARBA" id="ARBA00022827"/>
    </source>
</evidence>
<name>R1CRJ8_9FIRM</name>
<feature type="binding site" evidence="11 13">
    <location>
        <position position="228"/>
    </location>
    <ligand>
        <name>[2Fe-2S] cluster</name>
        <dbReference type="ChEBI" id="CHEBI:190135"/>
    </ligand>
</feature>
<dbReference type="GO" id="GO:0044205">
    <property type="term" value="P:'de novo' UMP biosynthetic process"/>
    <property type="evidence" value="ECO:0007669"/>
    <property type="project" value="UniProtKB-UniRule"/>
</dbReference>
<dbReference type="CDD" id="cd06218">
    <property type="entry name" value="DHOD_e_trans"/>
    <property type="match status" value="1"/>
</dbReference>
<dbReference type="PANTHER" id="PTHR43513">
    <property type="entry name" value="DIHYDROOROTATE DEHYDROGENASE B (NAD(+)), ELECTRON TRANSFER SUBUNIT"/>
    <property type="match status" value="1"/>
</dbReference>
<dbReference type="GO" id="GO:0050660">
    <property type="term" value="F:flavin adenine dinucleotide binding"/>
    <property type="evidence" value="ECO:0007669"/>
    <property type="project" value="InterPro"/>
</dbReference>
<dbReference type="InterPro" id="IPR023455">
    <property type="entry name" value="Dihydroorotate_DHASE_ETsu"/>
</dbReference>
<dbReference type="eggNOG" id="COG0543">
    <property type="taxonomic scope" value="Bacteria"/>
</dbReference>
<comment type="pathway">
    <text evidence="11">Pyrimidine metabolism; UMP biosynthesis via de novo pathway; orotate from (S)-dihydroorotate (NAD(+) route): step 1/1.</text>
</comment>
<dbReference type="Pfam" id="PF00970">
    <property type="entry name" value="FAD_binding_6"/>
    <property type="match status" value="1"/>
</dbReference>
<dbReference type="Gene3D" id="3.40.50.80">
    <property type="entry name" value="Nucleotide-binding domain of ferredoxin-NADP reductase (FNR) module"/>
    <property type="match status" value="1"/>
</dbReference>
<comment type="subunit">
    <text evidence="11">Heterotetramer of 2 PyrK and 2 PyrD type B subunits.</text>
</comment>
<dbReference type="EMBL" id="ARZA01000066">
    <property type="protein sequence ID" value="EOD01301.1"/>
    <property type="molecule type" value="Genomic_DNA"/>
</dbReference>
<feature type="binding site" evidence="11 13">
    <location>
        <position position="225"/>
    </location>
    <ligand>
        <name>[2Fe-2S] cluster</name>
        <dbReference type="ChEBI" id="CHEBI:190135"/>
    </ligand>
</feature>
<comment type="cofactor">
    <cofactor evidence="11">
        <name>[2Fe-2S] cluster</name>
        <dbReference type="ChEBI" id="CHEBI:190135"/>
    </cofactor>
    <text evidence="11">Binds 1 [2Fe-2S] cluster per subunit.</text>
</comment>
<comment type="caution">
    <text evidence="15">The sequence shown here is derived from an EMBL/GenBank/DDBJ whole genome shotgun (WGS) entry which is preliminary data.</text>
</comment>
<feature type="binding site" evidence="11 13">
    <location>
        <position position="220"/>
    </location>
    <ligand>
        <name>[2Fe-2S] cluster</name>
        <dbReference type="ChEBI" id="CHEBI:190135"/>
    </ligand>
</feature>
<feature type="domain" description="FAD-binding FR-type" evidence="14">
    <location>
        <begin position="2"/>
        <end position="101"/>
    </location>
</feature>
<protein>
    <recommendedName>
        <fullName evidence="11">Dihydroorotate dehydrogenase B (NAD(+)), electron transfer subunit</fullName>
    </recommendedName>
    <alternativeName>
        <fullName evidence="11">Dihydroorotate oxidase B, electron transfer subunit</fullName>
    </alternativeName>
</protein>
<dbReference type="Gene3D" id="2.10.240.10">
    <property type="entry name" value="Dihydroorotate dehydrogenase, electron transfer subunit"/>
    <property type="match status" value="1"/>
</dbReference>
<feature type="binding site" evidence="11 12">
    <location>
        <begin position="76"/>
        <end position="77"/>
    </location>
    <ligand>
        <name>FAD</name>
        <dbReference type="ChEBI" id="CHEBI:57692"/>
    </ligand>
</feature>
<dbReference type="PATRIC" id="fig|1304284.3.peg.644"/>
<keyword evidence="10 11" id="KW-0411">Iron-sulfur</keyword>
<feature type="binding site" evidence="11 13">
    <location>
        <position position="241"/>
    </location>
    <ligand>
        <name>[2Fe-2S] cluster</name>
        <dbReference type="ChEBI" id="CHEBI:190135"/>
    </ligand>
</feature>
<evidence type="ECO:0000256" key="12">
    <source>
        <dbReference type="PIRSR" id="PIRSR006816-1"/>
    </source>
</evidence>
<dbReference type="NCBIfam" id="NF000798">
    <property type="entry name" value="PRK00054.1-3"/>
    <property type="match status" value="1"/>
</dbReference>
<dbReference type="InterPro" id="IPR050353">
    <property type="entry name" value="PyrK_electron_transfer"/>
</dbReference>
<keyword evidence="9 11" id="KW-0408">Iron</keyword>
<keyword evidence="8 11" id="KW-0249">Electron transport</keyword>
<evidence type="ECO:0000256" key="7">
    <source>
        <dbReference type="ARBA" id="ARBA00022975"/>
    </source>
</evidence>
<keyword evidence="3 11" id="KW-0285">Flavoprotein</keyword>
<keyword evidence="16" id="KW-1185">Reference proteome</keyword>
<dbReference type="Gene3D" id="2.40.30.10">
    <property type="entry name" value="Translation factors"/>
    <property type="match status" value="1"/>
</dbReference>
<evidence type="ECO:0000259" key="14">
    <source>
        <dbReference type="PROSITE" id="PS51384"/>
    </source>
</evidence>
<dbReference type="GO" id="GO:0009055">
    <property type="term" value="F:electron transfer activity"/>
    <property type="evidence" value="ECO:0007669"/>
    <property type="project" value="UniProtKB-UniRule"/>
</dbReference>
<dbReference type="InterPro" id="IPR008333">
    <property type="entry name" value="Cbr1-like_FAD-bd_dom"/>
</dbReference>
<dbReference type="AlphaFoldDB" id="R1CRJ8"/>
<evidence type="ECO:0000313" key="16">
    <source>
        <dbReference type="Proteomes" id="UP000013378"/>
    </source>
</evidence>
<evidence type="ECO:0000256" key="10">
    <source>
        <dbReference type="ARBA" id="ARBA00023014"/>
    </source>
</evidence>
<dbReference type="InterPro" id="IPR039261">
    <property type="entry name" value="FNR_nucleotide-bd"/>
</dbReference>
<dbReference type="InterPro" id="IPR017938">
    <property type="entry name" value="Riboflavin_synthase-like_b-brl"/>
</dbReference>
<evidence type="ECO:0000256" key="8">
    <source>
        <dbReference type="ARBA" id="ARBA00022982"/>
    </source>
</evidence>
<evidence type="ECO:0000256" key="11">
    <source>
        <dbReference type="HAMAP-Rule" id="MF_01211"/>
    </source>
</evidence>
<dbReference type="PROSITE" id="PS51384">
    <property type="entry name" value="FAD_FR"/>
    <property type="match status" value="1"/>
</dbReference>
<dbReference type="InterPro" id="IPR017927">
    <property type="entry name" value="FAD-bd_FR_type"/>
</dbReference>
<evidence type="ECO:0000256" key="9">
    <source>
        <dbReference type="ARBA" id="ARBA00023004"/>
    </source>
</evidence>
<evidence type="ECO:0000256" key="5">
    <source>
        <dbReference type="ARBA" id="ARBA00022723"/>
    </source>
</evidence>
<dbReference type="InterPro" id="IPR012165">
    <property type="entry name" value="Cyt_c3_hydrogenase_gsu"/>
</dbReference>
<evidence type="ECO:0000256" key="13">
    <source>
        <dbReference type="PIRSR" id="PIRSR006816-2"/>
    </source>
</evidence>